<keyword evidence="2" id="KW-0663">Pyridoxal phosphate</keyword>
<reference evidence="4" key="1">
    <citation type="submission" date="2022-09" db="EMBL/GenBank/DDBJ databases">
        <title>Isolation and characterization of 3-chlorobenzoate degrading bacteria from soils in Shizuoka.</title>
        <authorList>
            <person name="Ifat A."/>
            <person name="Ogawa N."/>
            <person name="Kimbara K."/>
            <person name="Moriuchi R."/>
            <person name="Dohra H."/>
            <person name="Shintani M."/>
        </authorList>
    </citation>
    <scope>NUCLEOTIDE SEQUENCE</scope>
    <source>
        <strain evidence="4">19CS4-2</strain>
    </source>
</reference>
<dbReference type="PANTHER" id="PTHR11680">
    <property type="entry name" value="SERINE HYDROXYMETHYLTRANSFERASE"/>
    <property type="match status" value="1"/>
</dbReference>
<feature type="domain" description="Serine hydroxymethyltransferase-like" evidence="3">
    <location>
        <begin position="7"/>
        <end position="64"/>
    </location>
</feature>
<dbReference type="InterPro" id="IPR015424">
    <property type="entry name" value="PyrdxlP-dep_Trfase"/>
</dbReference>
<gene>
    <name evidence="4" type="ORF">CBA19CS42_10345</name>
</gene>
<name>A0AA37I9E7_9BURK</name>
<dbReference type="GO" id="GO:0019264">
    <property type="term" value="P:glycine biosynthetic process from serine"/>
    <property type="evidence" value="ECO:0007669"/>
    <property type="project" value="TreeGrafter"/>
</dbReference>
<evidence type="ECO:0000313" key="4">
    <source>
        <dbReference type="EMBL" id="GJH24907.1"/>
    </source>
</evidence>
<dbReference type="SUPFAM" id="SSF53383">
    <property type="entry name" value="PLP-dependent transferases"/>
    <property type="match status" value="1"/>
</dbReference>
<dbReference type="Proteomes" id="UP001055111">
    <property type="component" value="Unassembled WGS sequence"/>
</dbReference>
<dbReference type="InterPro" id="IPR015422">
    <property type="entry name" value="PyrdxlP-dep_Trfase_small"/>
</dbReference>
<evidence type="ECO:0000259" key="3">
    <source>
        <dbReference type="Pfam" id="PF00464"/>
    </source>
</evidence>
<dbReference type="GO" id="GO:0005829">
    <property type="term" value="C:cytosol"/>
    <property type="evidence" value="ECO:0007669"/>
    <property type="project" value="TreeGrafter"/>
</dbReference>
<protein>
    <recommendedName>
        <fullName evidence="3">Serine hydroxymethyltransferase-like domain-containing protein</fullName>
    </recommendedName>
</protein>
<dbReference type="PANTHER" id="PTHR11680:SF35">
    <property type="entry name" value="SERINE HYDROXYMETHYLTRANSFERASE 1"/>
    <property type="match status" value="1"/>
</dbReference>
<dbReference type="AlphaFoldDB" id="A0AA37I9E7"/>
<dbReference type="GO" id="GO:0030170">
    <property type="term" value="F:pyridoxal phosphate binding"/>
    <property type="evidence" value="ECO:0007669"/>
    <property type="project" value="TreeGrafter"/>
</dbReference>
<evidence type="ECO:0000313" key="5">
    <source>
        <dbReference type="Proteomes" id="UP001055111"/>
    </source>
</evidence>
<evidence type="ECO:0000256" key="1">
    <source>
        <dbReference type="ARBA" id="ARBA00001933"/>
    </source>
</evidence>
<evidence type="ECO:0000256" key="2">
    <source>
        <dbReference type="ARBA" id="ARBA00022898"/>
    </source>
</evidence>
<accession>A0AA37I9E7</accession>
<dbReference type="GO" id="GO:0004372">
    <property type="term" value="F:glycine hydroxymethyltransferase activity"/>
    <property type="evidence" value="ECO:0007669"/>
    <property type="project" value="TreeGrafter"/>
</dbReference>
<comment type="caution">
    <text evidence="4">The sequence shown here is derived from an EMBL/GenBank/DDBJ whole genome shotgun (WGS) entry which is preliminary data.</text>
</comment>
<dbReference type="Gene3D" id="3.90.1150.10">
    <property type="entry name" value="Aspartate Aminotransferase, domain 1"/>
    <property type="match status" value="1"/>
</dbReference>
<dbReference type="InterPro" id="IPR049943">
    <property type="entry name" value="Ser_HO-MeTrfase-like"/>
</dbReference>
<dbReference type="Pfam" id="PF00464">
    <property type="entry name" value="SHMT"/>
    <property type="match status" value="1"/>
</dbReference>
<comment type="cofactor">
    <cofactor evidence="1">
        <name>pyridoxal 5'-phosphate</name>
        <dbReference type="ChEBI" id="CHEBI:597326"/>
    </cofactor>
</comment>
<proteinExistence type="predicted"/>
<dbReference type="InterPro" id="IPR039429">
    <property type="entry name" value="SHMT-like_dom"/>
</dbReference>
<dbReference type="EMBL" id="BPUS01000002">
    <property type="protein sequence ID" value="GJH24907.1"/>
    <property type="molecule type" value="Genomic_DNA"/>
</dbReference>
<dbReference type="GO" id="GO:0046653">
    <property type="term" value="P:tetrahydrofolate metabolic process"/>
    <property type="evidence" value="ECO:0007669"/>
    <property type="project" value="TreeGrafter"/>
</dbReference>
<sequence length="111" mass="12113">MARAVNTGMQAEKALERAGIACNKNNIPFDTENPTVTSGIRLGTPAATTRGFGVAQFEQVGAMILDVLAALEHARNGDEHVERAVRARVRECAARTRFIHMRKRSSDAHRA</sequence>
<organism evidence="4 5">
    <name type="scientific">Caballeronia novacaledonica</name>
    <dbReference type="NCBI Taxonomy" id="1544861"/>
    <lineage>
        <taxon>Bacteria</taxon>
        <taxon>Pseudomonadati</taxon>
        <taxon>Pseudomonadota</taxon>
        <taxon>Betaproteobacteria</taxon>
        <taxon>Burkholderiales</taxon>
        <taxon>Burkholderiaceae</taxon>
        <taxon>Caballeronia</taxon>
    </lineage>
</organism>